<evidence type="ECO:0000256" key="1">
    <source>
        <dbReference type="ARBA" id="ARBA00010396"/>
    </source>
</evidence>
<feature type="binding site" evidence="7">
    <location>
        <position position="78"/>
    </location>
    <ligand>
        <name>S-adenosyl-L-methionine</name>
        <dbReference type="ChEBI" id="CHEBI:59789"/>
    </ligand>
</feature>
<keyword evidence="2 7" id="KW-0963">Cytoplasm</keyword>
<dbReference type="PIRSF" id="PIRSF004486">
    <property type="entry name" value="MraW"/>
    <property type="match status" value="1"/>
</dbReference>
<dbReference type="GO" id="GO:0071424">
    <property type="term" value="F:rRNA (cytosine-N4-)-methyltransferase activity"/>
    <property type="evidence" value="ECO:0007669"/>
    <property type="project" value="UniProtKB-UniRule"/>
</dbReference>
<dbReference type="RefSeq" id="WP_115715375.1">
    <property type="nucleotide sequence ID" value="NZ_AP019695.1"/>
</dbReference>
<keyword evidence="6 7" id="KW-0949">S-adenosyl-L-methionine</keyword>
<comment type="catalytic activity">
    <reaction evidence="7">
        <text>cytidine(1402) in 16S rRNA + S-adenosyl-L-methionine = N(4)-methylcytidine(1402) in 16S rRNA + S-adenosyl-L-homocysteine + H(+)</text>
        <dbReference type="Rhea" id="RHEA:42928"/>
        <dbReference type="Rhea" id="RHEA-COMP:10286"/>
        <dbReference type="Rhea" id="RHEA-COMP:10287"/>
        <dbReference type="ChEBI" id="CHEBI:15378"/>
        <dbReference type="ChEBI" id="CHEBI:57856"/>
        <dbReference type="ChEBI" id="CHEBI:59789"/>
        <dbReference type="ChEBI" id="CHEBI:74506"/>
        <dbReference type="ChEBI" id="CHEBI:82748"/>
        <dbReference type="EC" id="2.1.1.199"/>
    </reaction>
</comment>
<dbReference type="Proteomes" id="UP000464754">
    <property type="component" value="Chromosome"/>
</dbReference>
<comment type="subcellular location">
    <subcellularLocation>
        <location evidence="7">Cytoplasm</location>
    </subcellularLocation>
</comment>
<comment type="similarity">
    <text evidence="1 7">Belongs to the methyltransferase superfamily. RsmH family.</text>
</comment>
<dbReference type="Gene3D" id="3.40.50.150">
    <property type="entry name" value="Vaccinia Virus protein VP39"/>
    <property type="match status" value="1"/>
</dbReference>
<evidence type="ECO:0000313" key="9">
    <source>
        <dbReference type="Proteomes" id="UP000464754"/>
    </source>
</evidence>
<feature type="binding site" evidence="7">
    <location>
        <position position="106"/>
    </location>
    <ligand>
        <name>S-adenosyl-L-methionine</name>
        <dbReference type="ChEBI" id="CHEBI:59789"/>
    </ligand>
</feature>
<keyword evidence="9" id="KW-1185">Reference proteome</keyword>
<evidence type="ECO:0000256" key="2">
    <source>
        <dbReference type="ARBA" id="ARBA00022490"/>
    </source>
</evidence>
<dbReference type="GO" id="GO:0005737">
    <property type="term" value="C:cytoplasm"/>
    <property type="evidence" value="ECO:0007669"/>
    <property type="project" value="UniProtKB-SubCell"/>
</dbReference>
<gene>
    <name evidence="7 8" type="primary">rsmH</name>
    <name evidence="8" type="ORF">Aargi30884_11030</name>
</gene>
<keyword evidence="5 7" id="KW-0808">Transferase</keyword>
<evidence type="ECO:0000313" key="8">
    <source>
        <dbReference type="EMBL" id="BBK22200.1"/>
    </source>
</evidence>
<dbReference type="EC" id="2.1.1.199" evidence="7"/>
<organism evidence="8 9">
    <name type="scientific">Amedibacterium intestinale</name>
    <dbReference type="NCBI Taxonomy" id="2583452"/>
    <lineage>
        <taxon>Bacteria</taxon>
        <taxon>Bacillati</taxon>
        <taxon>Bacillota</taxon>
        <taxon>Erysipelotrichia</taxon>
        <taxon>Erysipelotrichales</taxon>
        <taxon>Erysipelotrichaceae</taxon>
        <taxon>Amedibacterium</taxon>
    </lineage>
</organism>
<comment type="function">
    <text evidence="7">Specifically methylates the N4 position of cytidine in position 1402 (C1402) of 16S rRNA.</text>
</comment>
<dbReference type="InterPro" id="IPR029063">
    <property type="entry name" value="SAM-dependent_MTases_sf"/>
</dbReference>
<sequence length="311" mass="35547">MMKHYSVLLNECIEGLSIQEDGIYVDGTLGRGGHSSEILKRIPKGHLYAFDRDISAIKESTPRLQEIGNNFTCIHSAFSNLKEELHKLGVDGMDGMLLDLGVSSPQFDEADRGFSYRFDAPLDMRMDQSQELSAYTIVNTWSYEELVSIFYRYGEENFSKQIARKIEQAREKKRIETTGELVKIIKSALPMKVLNKKGHPAKKVFQAIRIAVNDELGELETVLKDALDLLHVGGRLCVISFQSLEDRIVKETFASYSKPKQIDKRIPILPQDMEEVSYRLINRKPILANEEELSENNRSHSAKLRIIERIR</sequence>
<proteinExistence type="inferred from homology"/>
<keyword evidence="3 7" id="KW-0698">rRNA processing</keyword>
<feature type="binding site" evidence="7">
    <location>
        <begin position="32"/>
        <end position="34"/>
    </location>
    <ligand>
        <name>S-adenosyl-L-methionine</name>
        <dbReference type="ChEBI" id="CHEBI:59789"/>
    </ligand>
</feature>
<evidence type="ECO:0000256" key="7">
    <source>
        <dbReference type="HAMAP-Rule" id="MF_01007"/>
    </source>
</evidence>
<feature type="binding site" evidence="7">
    <location>
        <position position="99"/>
    </location>
    <ligand>
        <name>S-adenosyl-L-methionine</name>
        <dbReference type="ChEBI" id="CHEBI:59789"/>
    </ligand>
</feature>
<dbReference type="SUPFAM" id="SSF81799">
    <property type="entry name" value="Putative methyltransferase TM0872, insert domain"/>
    <property type="match status" value="1"/>
</dbReference>
<dbReference type="FunFam" id="1.10.150.170:FF:000001">
    <property type="entry name" value="Ribosomal RNA small subunit methyltransferase H"/>
    <property type="match status" value="1"/>
</dbReference>
<evidence type="ECO:0000256" key="4">
    <source>
        <dbReference type="ARBA" id="ARBA00022603"/>
    </source>
</evidence>
<accession>A0A6N4TGT4</accession>
<dbReference type="HAMAP" id="MF_01007">
    <property type="entry name" value="16SrRNA_methyltr_H"/>
    <property type="match status" value="1"/>
</dbReference>
<dbReference type="InterPro" id="IPR023397">
    <property type="entry name" value="SAM-dep_MeTrfase_MraW_recog"/>
</dbReference>
<dbReference type="SUPFAM" id="SSF53335">
    <property type="entry name" value="S-adenosyl-L-methionine-dependent methyltransferases"/>
    <property type="match status" value="1"/>
</dbReference>
<dbReference type="Pfam" id="PF01795">
    <property type="entry name" value="Methyltransf_5"/>
    <property type="match status" value="1"/>
</dbReference>
<dbReference type="NCBIfam" id="TIGR00006">
    <property type="entry name" value="16S rRNA (cytosine(1402)-N(4))-methyltransferase RsmH"/>
    <property type="match status" value="1"/>
</dbReference>
<dbReference type="KEGG" id="aarg:Aargi30884_11030"/>
<dbReference type="AlphaFoldDB" id="A0A6N4TGT4"/>
<dbReference type="PANTHER" id="PTHR11265:SF0">
    <property type="entry name" value="12S RRNA N4-METHYLCYTIDINE METHYLTRANSFERASE"/>
    <property type="match status" value="1"/>
</dbReference>
<protein>
    <recommendedName>
        <fullName evidence="7">Ribosomal RNA small subunit methyltransferase H</fullName>
        <ecNumber evidence="7">2.1.1.199</ecNumber>
    </recommendedName>
    <alternativeName>
        <fullName evidence="7">16S rRNA m(4)C1402 methyltransferase</fullName>
    </alternativeName>
    <alternativeName>
        <fullName evidence="7">rRNA (cytosine-N(4)-)-methyltransferase RsmH</fullName>
    </alternativeName>
</protein>
<evidence type="ECO:0000256" key="3">
    <source>
        <dbReference type="ARBA" id="ARBA00022552"/>
    </source>
</evidence>
<dbReference type="PANTHER" id="PTHR11265">
    <property type="entry name" value="S-ADENOSYL-METHYLTRANSFERASE MRAW"/>
    <property type="match status" value="1"/>
</dbReference>
<dbReference type="Gene3D" id="1.10.150.170">
    <property type="entry name" value="Putative methyltransferase TM0872, insert domain"/>
    <property type="match status" value="1"/>
</dbReference>
<reference evidence="9" key="1">
    <citation type="submission" date="2019-05" db="EMBL/GenBank/DDBJ databases">
        <title>Complete genome sequencing of Absiella argi strain JCM 30884.</title>
        <authorList>
            <person name="Sakamoto M."/>
            <person name="Murakami T."/>
            <person name="Mori H."/>
        </authorList>
    </citation>
    <scope>NUCLEOTIDE SEQUENCE [LARGE SCALE GENOMIC DNA]</scope>
    <source>
        <strain evidence="9">JCM 30884</strain>
    </source>
</reference>
<dbReference type="EMBL" id="AP019695">
    <property type="protein sequence ID" value="BBK22200.1"/>
    <property type="molecule type" value="Genomic_DNA"/>
</dbReference>
<name>A0A6N4TGT4_9FIRM</name>
<evidence type="ECO:0000256" key="6">
    <source>
        <dbReference type="ARBA" id="ARBA00022691"/>
    </source>
</evidence>
<evidence type="ECO:0000256" key="5">
    <source>
        <dbReference type="ARBA" id="ARBA00022679"/>
    </source>
</evidence>
<keyword evidence="4 7" id="KW-0489">Methyltransferase</keyword>
<feature type="binding site" evidence="7">
    <location>
        <position position="51"/>
    </location>
    <ligand>
        <name>S-adenosyl-L-methionine</name>
        <dbReference type="ChEBI" id="CHEBI:59789"/>
    </ligand>
</feature>
<dbReference type="InterPro" id="IPR002903">
    <property type="entry name" value="RsmH"/>
</dbReference>
<dbReference type="GO" id="GO:0070475">
    <property type="term" value="P:rRNA base methylation"/>
    <property type="evidence" value="ECO:0007669"/>
    <property type="project" value="UniProtKB-UniRule"/>
</dbReference>